<dbReference type="InterPro" id="IPR036291">
    <property type="entry name" value="NAD(P)-bd_dom_sf"/>
</dbReference>
<organism evidence="3 4">
    <name type="scientific">Diploptera punctata</name>
    <name type="common">Pacific beetle cockroach</name>
    <dbReference type="NCBI Taxonomy" id="6984"/>
    <lineage>
        <taxon>Eukaryota</taxon>
        <taxon>Metazoa</taxon>
        <taxon>Ecdysozoa</taxon>
        <taxon>Arthropoda</taxon>
        <taxon>Hexapoda</taxon>
        <taxon>Insecta</taxon>
        <taxon>Pterygota</taxon>
        <taxon>Neoptera</taxon>
        <taxon>Polyneoptera</taxon>
        <taxon>Dictyoptera</taxon>
        <taxon>Blattodea</taxon>
        <taxon>Blaberoidea</taxon>
        <taxon>Blaberidae</taxon>
        <taxon>Diplopterinae</taxon>
        <taxon>Diploptera</taxon>
    </lineage>
</organism>
<proteinExistence type="inferred from homology"/>
<dbReference type="Gene3D" id="3.40.50.720">
    <property type="entry name" value="NAD(P)-binding Rossmann-like Domain"/>
    <property type="match status" value="1"/>
</dbReference>
<dbReference type="GO" id="GO:0016491">
    <property type="term" value="F:oxidoreductase activity"/>
    <property type="evidence" value="ECO:0007669"/>
    <property type="project" value="UniProtKB-KW"/>
</dbReference>
<dbReference type="Proteomes" id="UP001233999">
    <property type="component" value="Unassembled WGS sequence"/>
</dbReference>
<dbReference type="SUPFAM" id="SSF51735">
    <property type="entry name" value="NAD(P)-binding Rossmann-fold domains"/>
    <property type="match status" value="1"/>
</dbReference>
<evidence type="ECO:0000256" key="2">
    <source>
        <dbReference type="RuleBase" id="RU000363"/>
    </source>
</evidence>
<evidence type="ECO:0000256" key="1">
    <source>
        <dbReference type="ARBA" id="ARBA00023002"/>
    </source>
</evidence>
<dbReference type="PANTHER" id="PTHR43157">
    <property type="entry name" value="PHOSPHATIDYLINOSITOL-GLYCAN BIOSYNTHESIS CLASS F PROTEIN-RELATED"/>
    <property type="match status" value="1"/>
</dbReference>
<dbReference type="EMBL" id="JASPKZ010007173">
    <property type="protein sequence ID" value="KAJ9586334.1"/>
    <property type="molecule type" value="Genomic_DNA"/>
</dbReference>
<comment type="similarity">
    <text evidence="2">Belongs to the short-chain dehydrogenases/reductases (SDR) family.</text>
</comment>
<dbReference type="PRINTS" id="PR00080">
    <property type="entry name" value="SDRFAMILY"/>
</dbReference>
<reference evidence="3" key="2">
    <citation type="submission" date="2023-05" db="EMBL/GenBank/DDBJ databases">
        <authorList>
            <person name="Fouks B."/>
        </authorList>
    </citation>
    <scope>NUCLEOTIDE SEQUENCE</scope>
    <source>
        <strain evidence="3">Stay&amp;Tobe</strain>
        <tissue evidence="3">Testes</tissue>
    </source>
</reference>
<comment type="caution">
    <text evidence="3">The sequence shown here is derived from an EMBL/GenBank/DDBJ whole genome shotgun (WGS) entry which is preliminary data.</text>
</comment>
<evidence type="ECO:0000313" key="4">
    <source>
        <dbReference type="Proteomes" id="UP001233999"/>
    </source>
</evidence>
<evidence type="ECO:0008006" key="5">
    <source>
        <dbReference type="Google" id="ProtNLM"/>
    </source>
</evidence>
<dbReference type="Pfam" id="PF00106">
    <property type="entry name" value="adh_short"/>
    <property type="match status" value="1"/>
</dbReference>
<dbReference type="PANTHER" id="PTHR43157:SF73">
    <property type="entry name" value="WW DOMAIN-CONTAINING OXIDOREDUCTASE-LIKE PROTEIN"/>
    <property type="match status" value="1"/>
</dbReference>
<keyword evidence="1" id="KW-0560">Oxidoreductase</keyword>
<dbReference type="PRINTS" id="PR00081">
    <property type="entry name" value="GDHRDH"/>
</dbReference>
<keyword evidence="4" id="KW-1185">Reference proteome</keyword>
<gene>
    <name evidence="3" type="ORF">L9F63_020042</name>
</gene>
<feature type="non-terminal residue" evidence="3">
    <location>
        <position position="365"/>
    </location>
</feature>
<feature type="non-terminal residue" evidence="3">
    <location>
        <position position="1"/>
    </location>
</feature>
<dbReference type="AlphaFoldDB" id="A0AAD8EDY5"/>
<evidence type="ECO:0000313" key="3">
    <source>
        <dbReference type="EMBL" id="KAJ9586334.1"/>
    </source>
</evidence>
<sequence length="365" mass="40272">VFSVYFIFNIINVVTIMKILNGKCRSKARLDGKTAVVTGCNTGIGKETVLDFVKRGARVVMACRDLKKAEEAAEDIRKQTSGLEGIGEIVVTRLDLGSLASVRECAKHLLRTEPKINLLINNAGVMGCPEGRTEDGFETHLGINHLGHFLLTCLLLPRILRSAPARIVAVSSIAHRTGDMDFDDLNWEKSFNTTKSYGRSKLANILFAKELARRLEGTEVTTYALHPGVVSTELARNFDKGYFRGATWIWNTVISLFIKSPQQGAQTTIYCAVEESLSKESGLYYSRSGDKVPTAIARDGEVAKRLWTESAKMVGLGDWDPFTAPDEEVNKNGMRTLTGLRMIFLASNRYPSSMEASDIEPSRLG</sequence>
<reference evidence="3" key="1">
    <citation type="journal article" date="2023" name="IScience">
        <title>Live-bearing cockroach genome reveals convergent evolutionary mechanisms linked to viviparity in insects and beyond.</title>
        <authorList>
            <person name="Fouks B."/>
            <person name="Harrison M.C."/>
            <person name="Mikhailova A.A."/>
            <person name="Marchal E."/>
            <person name="English S."/>
            <person name="Carruthers M."/>
            <person name="Jennings E.C."/>
            <person name="Chiamaka E.L."/>
            <person name="Frigard R.A."/>
            <person name="Pippel M."/>
            <person name="Attardo G.M."/>
            <person name="Benoit J.B."/>
            <person name="Bornberg-Bauer E."/>
            <person name="Tobe S.S."/>
        </authorList>
    </citation>
    <scope>NUCLEOTIDE SEQUENCE</scope>
    <source>
        <strain evidence="3">Stay&amp;Tobe</strain>
    </source>
</reference>
<accession>A0AAD8EDY5</accession>
<protein>
    <recommendedName>
        <fullName evidence="5">Retinol dehydrogenase 12</fullName>
    </recommendedName>
</protein>
<name>A0AAD8EDY5_DIPPU</name>
<dbReference type="InterPro" id="IPR002347">
    <property type="entry name" value="SDR_fam"/>
</dbReference>